<dbReference type="InterPro" id="IPR015424">
    <property type="entry name" value="PyrdxlP-dep_Trfase"/>
</dbReference>
<dbReference type="InterPro" id="IPR000524">
    <property type="entry name" value="Tscrpt_reg_HTH_GntR"/>
</dbReference>
<dbReference type="PANTHER" id="PTHR46577">
    <property type="entry name" value="HTH-TYPE TRANSCRIPTIONAL REGULATORY PROTEIN GABR"/>
    <property type="match status" value="1"/>
</dbReference>
<dbReference type="RefSeq" id="WP_301135171.1">
    <property type="nucleotide sequence ID" value="NZ_BAAAUQ010000045.1"/>
</dbReference>
<dbReference type="GO" id="GO:0008483">
    <property type="term" value="F:transaminase activity"/>
    <property type="evidence" value="ECO:0007669"/>
    <property type="project" value="UniProtKB-KW"/>
</dbReference>
<keyword evidence="2" id="KW-0663">Pyridoxal phosphate</keyword>
<dbReference type="Gene3D" id="3.90.1150.10">
    <property type="entry name" value="Aspartate Aminotransferase, domain 1"/>
    <property type="match status" value="1"/>
</dbReference>
<reference evidence="7" key="1">
    <citation type="submission" date="2021-06" db="EMBL/GenBank/DDBJ databases">
        <title>Genome-based taxonomic framework of Microbacterium strains isolated from marine environment, the description of four new species and reclassification of four preexisting species.</title>
        <authorList>
            <person name="Lee S.D."/>
            <person name="Kim S.-M."/>
            <person name="Byeon Y.-S."/>
            <person name="Yang H.L."/>
            <person name="Kim I.S."/>
        </authorList>
    </citation>
    <scope>NUCLEOTIDE SEQUENCE</scope>
    <source>
        <strain evidence="7">KACC 20510</strain>
    </source>
</reference>
<keyword evidence="3" id="KW-0805">Transcription regulation</keyword>
<keyword evidence="8" id="KW-1185">Reference proteome</keyword>
<evidence type="ECO:0000256" key="3">
    <source>
        <dbReference type="ARBA" id="ARBA00023015"/>
    </source>
</evidence>
<dbReference type="InterPro" id="IPR036390">
    <property type="entry name" value="WH_DNA-bd_sf"/>
</dbReference>
<dbReference type="InterPro" id="IPR051446">
    <property type="entry name" value="HTH_trans_reg/aminotransferase"/>
</dbReference>
<dbReference type="Gene3D" id="1.10.10.10">
    <property type="entry name" value="Winged helix-like DNA-binding domain superfamily/Winged helix DNA-binding domain"/>
    <property type="match status" value="1"/>
</dbReference>
<proteinExistence type="inferred from homology"/>
<name>A0ABT8FVE5_9MICO</name>
<dbReference type="CDD" id="cd07377">
    <property type="entry name" value="WHTH_GntR"/>
    <property type="match status" value="1"/>
</dbReference>
<dbReference type="Proteomes" id="UP001172731">
    <property type="component" value="Unassembled WGS sequence"/>
</dbReference>
<evidence type="ECO:0000256" key="2">
    <source>
        <dbReference type="ARBA" id="ARBA00022898"/>
    </source>
</evidence>
<dbReference type="SUPFAM" id="SSF46785">
    <property type="entry name" value="Winged helix' DNA-binding domain"/>
    <property type="match status" value="1"/>
</dbReference>
<dbReference type="EMBL" id="JAHWXI010000016">
    <property type="protein sequence ID" value="MDN4465288.1"/>
    <property type="molecule type" value="Genomic_DNA"/>
</dbReference>
<evidence type="ECO:0000259" key="6">
    <source>
        <dbReference type="PROSITE" id="PS50949"/>
    </source>
</evidence>
<dbReference type="InterPro" id="IPR015422">
    <property type="entry name" value="PyrdxlP-dep_Trfase_small"/>
</dbReference>
<evidence type="ECO:0000256" key="4">
    <source>
        <dbReference type="ARBA" id="ARBA00023125"/>
    </source>
</evidence>
<comment type="similarity">
    <text evidence="1">In the C-terminal section; belongs to the class-I pyridoxal-phosphate-dependent aminotransferase family.</text>
</comment>
<gene>
    <name evidence="7" type="ORF">KZC48_12885</name>
</gene>
<keyword evidence="4" id="KW-0238">DNA-binding</keyword>
<evidence type="ECO:0000256" key="5">
    <source>
        <dbReference type="ARBA" id="ARBA00023163"/>
    </source>
</evidence>
<organism evidence="7 8">
    <name type="scientific">Microbacterium aurantiacum</name>
    <dbReference type="NCBI Taxonomy" id="162393"/>
    <lineage>
        <taxon>Bacteria</taxon>
        <taxon>Bacillati</taxon>
        <taxon>Actinomycetota</taxon>
        <taxon>Actinomycetes</taxon>
        <taxon>Micrococcales</taxon>
        <taxon>Microbacteriaceae</taxon>
        <taxon>Microbacterium</taxon>
    </lineage>
</organism>
<dbReference type="Pfam" id="PF00392">
    <property type="entry name" value="GntR"/>
    <property type="match status" value="1"/>
</dbReference>
<comment type="caution">
    <text evidence="7">The sequence shown here is derived from an EMBL/GenBank/DDBJ whole genome shotgun (WGS) entry which is preliminary data.</text>
</comment>
<dbReference type="Pfam" id="PF00155">
    <property type="entry name" value="Aminotran_1_2"/>
    <property type="match status" value="1"/>
</dbReference>
<dbReference type="PANTHER" id="PTHR46577:SF2">
    <property type="entry name" value="TRANSCRIPTIONAL REGULATORY PROTEIN"/>
    <property type="match status" value="1"/>
</dbReference>
<dbReference type="SMART" id="SM00345">
    <property type="entry name" value="HTH_GNTR"/>
    <property type="match status" value="1"/>
</dbReference>
<dbReference type="PROSITE" id="PS50949">
    <property type="entry name" value="HTH_GNTR"/>
    <property type="match status" value="1"/>
</dbReference>
<keyword evidence="7" id="KW-0032">Aminotransferase</keyword>
<feature type="domain" description="HTH gntR-type" evidence="6">
    <location>
        <begin position="3"/>
        <end position="69"/>
    </location>
</feature>
<dbReference type="InterPro" id="IPR036388">
    <property type="entry name" value="WH-like_DNA-bd_sf"/>
</dbReference>
<keyword evidence="5" id="KW-0804">Transcription</keyword>
<accession>A0ABT8FVE5</accession>
<dbReference type="InterPro" id="IPR004839">
    <property type="entry name" value="Aminotransferase_I/II_large"/>
</dbReference>
<sequence>MAHDSTDRIVAALRTWIASAPAGTQLPSSRRISAEHGASPVTVQKALHRLTAQGLIDARPGVGTFVRGSRMRPPADFGWQTAALGAPQGRHPDLSVTQRPGAPDAIALHSGYPASELLPGGLVRAALARAARSDAAVRRAPADGLAELREWFAAELAAVTAPEVSPVSARDVVIVPGSQSGLASVFRAAVGEGRPVVVESPTYWGAMVAAAQAGVTLVPVASGPEGPDPDDVERALASSGARAFYAQPTFANPHGAQWTDERARAVLEVVRRRGAFLIEDDWAHDLAIDSDPSPLARLDQDGHVIYIRSLTKSVSPALRVAAVIARGPARERIAADRTADAMYVSGVLQAAALDVVTQPAWRRHLRAQRSALRVRRDALLGGIRQHLPQCTVALVPAGGLNLWVRLPDGTDVAAFVRAAAVRDVLIADGREWFPAETPGPYVRLNYAGPSPERYDEGMRLLSEALAEQVIR</sequence>
<evidence type="ECO:0000313" key="7">
    <source>
        <dbReference type="EMBL" id="MDN4465288.1"/>
    </source>
</evidence>
<evidence type="ECO:0000256" key="1">
    <source>
        <dbReference type="ARBA" id="ARBA00005384"/>
    </source>
</evidence>
<protein>
    <submittedName>
        <fullName evidence="7">PLP-dependent aminotransferase family protein</fullName>
    </submittedName>
</protein>
<keyword evidence="7" id="KW-0808">Transferase</keyword>
<dbReference type="InterPro" id="IPR015421">
    <property type="entry name" value="PyrdxlP-dep_Trfase_major"/>
</dbReference>
<evidence type="ECO:0000313" key="8">
    <source>
        <dbReference type="Proteomes" id="UP001172731"/>
    </source>
</evidence>
<dbReference type="SUPFAM" id="SSF53383">
    <property type="entry name" value="PLP-dependent transferases"/>
    <property type="match status" value="1"/>
</dbReference>
<dbReference type="Gene3D" id="3.40.640.10">
    <property type="entry name" value="Type I PLP-dependent aspartate aminotransferase-like (Major domain)"/>
    <property type="match status" value="1"/>
</dbReference>
<dbReference type="CDD" id="cd00609">
    <property type="entry name" value="AAT_like"/>
    <property type="match status" value="1"/>
</dbReference>